<dbReference type="EMBL" id="SZPQ01000009">
    <property type="protein sequence ID" value="TKI06998.1"/>
    <property type="molecule type" value="Genomic_DNA"/>
</dbReference>
<protein>
    <submittedName>
        <fullName evidence="1">Uncharacterized protein</fullName>
    </submittedName>
</protein>
<sequence length="177" mass="20377">MSKFINHLGMVYNEIPIEDVLKLAHELIKQGKAWHSHAISPGCHFNPYPDRYAVMLEDNTDNIITISPSVTFPEVDKQLVKLLHGDDILGTEIPPDCEAVARASPLLSKVLVFERQGVRWHHHMNFPECLMTPHTTQWTMTVESEQGVLEEQYDEEPKDILKCLEMLYFRHQDSDKG</sequence>
<reference evidence="1 2" key="1">
    <citation type="submission" date="2019-04" db="EMBL/GenBank/DDBJ databases">
        <authorList>
            <person name="Li M."/>
            <person name="Gao C."/>
        </authorList>
    </citation>
    <scope>NUCLEOTIDE SEQUENCE [LARGE SCALE GENOMIC DNA]</scope>
    <source>
        <strain evidence="1 2">BGMRC 2031</strain>
    </source>
</reference>
<dbReference type="Proteomes" id="UP000305202">
    <property type="component" value="Unassembled WGS sequence"/>
</dbReference>
<accession>A0ABY2SMI2</accession>
<comment type="caution">
    <text evidence="1">The sequence shown here is derived from an EMBL/GenBank/DDBJ whole genome shotgun (WGS) entry which is preliminary data.</text>
</comment>
<gene>
    <name evidence="1" type="ORF">FCN80_08625</name>
</gene>
<keyword evidence="2" id="KW-1185">Reference proteome</keyword>
<evidence type="ECO:0000313" key="1">
    <source>
        <dbReference type="EMBL" id="TKI06998.1"/>
    </source>
</evidence>
<name>A0ABY2SMI2_9HYPH</name>
<dbReference type="RefSeq" id="WP_136989747.1">
    <property type="nucleotide sequence ID" value="NZ_SZPQ01000009.1"/>
</dbReference>
<organism evidence="1 2">
    <name type="scientific">Martelella alba</name>
    <dbReference type="NCBI Taxonomy" id="2590451"/>
    <lineage>
        <taxon>Bacteria</taxon>
        <taxon>Pseudomonadati</taxon>
        <taxon>Pseudomonadota</taxon>
        <taxon>Alphaproteobacteria</taxon>
        <taxon>Hyphomicrobiales</taxon>
        <taxon>Aurantimonadaceae</taxon>
        <taxon>Martelella</taxon>
    </lineage>
</organism>
<evidence type="ECO:0000313" key="2">
    <source>
        <dbReference type="Proteomes" id="UP000305202"/>
    </source>
</evidence>
<proteinExistence type="predicted"/>